<reference evidence="1" key="1">
    <citation type="submission" date="2018-02" db="EMBL/GenBank/DDBJ databases">
        <title>Rhizophora mucronata_Transcriptome.</title>
        <authorList>
            <person name="Meera S.P."/>
            <person name="Sreeshan A."/>
            <person name="Augustine A."/>
        </authorList>
    </citation>
    <scope>NUCLEOTIDE SEQUENCE</scope>
    <source>
        <tissue evidence="1">Leaf</tissue>
    </source>
</reference>
<dbReference type="EMBL" id="GGEC01043577">
    <property type="protein sequence ID" value="MBX24061.1"/>
    <property type="molecule type" value="Transcribed_RNA"/>
</dbReference>
<sequence>MSTTVAHAASTRRAVFLGVDVGTGSARAGLPHPRDTTHTALLDYTIQKKLKNLESWIYNSEKVKRILNPGFFLALS</sequence>
<dbReference type="GO" id="GO:0016301">
    <property type="term" value="F:kinase activity"/>
    <property type="evidence" value="ECO:0007669"/>
    <property type="project" value="UniProtKB-KW"/>
</dbReference>
<organism evidence="1">
    <name type="scientific">Rhizophora mucronata</name>
    <name type="common">Asiatic mangrove</name>
    <dbReference type="NCBI Taxonomy" id="61149"/>
    <lineage>
        <taxon>Eukaryota</taxon>
        <taxon>Viridiplantae</taxon>
        <taxon>Streptophyta</taxon>
        <taxon>Embryophyta</taxon>
        <taxon>Tracheophyta</taxon>
        <taxon>Spermatophyta</taxon>
        <taxon>Magnoliopsida</taxon>
        <taxon>eudicotyledons</taxon>
        <taxon>Gunneridae</taxon>
        <taxon>Pentapetalae</taxon>
        <taxon>rosids</taxon>
        <taxon>fabids</taxon>
        <taxon>Malpighiales</taxon>
        <taxon>Rhizophoraceae</taxon>
        <taxon>Rhizophora</taxon>
    </lineage>
</organism>
<keyword evidence="1" id="KW-0418">Kinase</keyword>
<name>A0A2P2M1J6_RHIMU</name>
<dbReference type="AlphaFoldDB" id="A0A2P2M1J6"/>
<protein>
    <submittedName>
        <fullName evidence="1">FGGY carbohydrate kinase domain-containing protein-like</fullName>
    </submittedName>
</protein>
<accession>A0A2P2M1J6</accession>
<evidence type="ECO:0000313" key="1">
    <source>
        <dbReference type="EMBL" id="MBX24061.1"/>
    </source>
</evidence>
<proteinExistence type="predicted"/>
<keyword evidence="1" id="KW-0808">Transferase</keyword>